<accession>X1MNR1</accession>
<reference evidence="1" key="1">
    <citation type="journal article" date="2014" name="Front. Microbiol.">
        <title>High frequency of phylogenetically diverse reductive dehalogenase-homologous genes in deep subseafloor sedimentary metagenomes.</title>
        <authorList>
            <person name="Kawai M."/>
            <person name="Futagami T."/>
            <person name="Toyoda A."/>
            <person name="Takaki Y."/>
            <person name="Nishi S."/>
            <person name="Hori S."/>
            <person name="Arai W."/>
            <person name="Tsubouchi T."/>
            <person name="Morono Y."/>
            <person name="Uchiyama I."/>
            <person name="Ito T."/>
            <person name="Fujiyama A."/>
            <person name="Inagaki F."/>
            <person name="Takami H."/>
        </authorList>
    </citation>
    <scope>NUCLEOTIDE SEQUENCE</scope>
    <source>
        <strain evidence="1">Expedition CK06-06</strain>
    </source>
</reference>
<organism evidence="1">
    <name type="scientific">marine sediment metagenome</name>
    <dbReference type="NCBI Taxonomy" id="412755"/>
    <lineage>
        <taxon>unclassified sequences</taxon>
        <taxon>metagenomes</taxon>
        <taxon>ecological metagenomes</taxon>
    </lineage>
</organism>
<gene>
    <name evidence="1" type="ORF">S06H3_45402</name>
</gene>
<proteinExistence type="predicted"/>
<dbReference type="AlphaFoldDB" id="X1MNR1"/>
<dbReference type="EMBL" id="BARV01028341">
    <property type="protein sequence ID" value="GAI33292.1"/>
    <property type="molecule type" value="Genomic_DNA"/>
</dbReference>
<sequence>MELVRNLPKYPHLFGSSTASAVLPSLYEEENIYVFVPSEYYDIPGELRLDHPWEEDLEIDFSSEEINNLISFQTIQGFATKLLENTKDINPEFAKIVSEDFWDLV</sequence>
<comment type="caution">
    <text evidence="1">The sequence shown here is derived from an EMBL/GenBank/DDBJ whole genome shotgun (WGS) entry which is preliminary data.</text>
</comment>
<evidence type="ECO:0000313" key="1">
    <source>
        <dbReference type="EMBL" id="GAI33292.1"/>
    </source>
</evidence>
<name>X1MNR1_9ZZZZ</name>
<protein>
    <submittedName>
        <fullName evidence="1">Uncharacterized protein</fullName>
    </submittedName>
</protein>